<keyword evidence="1" id="KW-0732">Signal</keyword>
<dbReference type="SUPFAM" id="SSF53850">
    <property type="entry name" value="Periplasmic binding protein-like II"/>
    <property type="match status" value="1"/>
</dbReference>
<dbReference type="Proteomes" id="UP001528823">
    <property type="component" value="Unassembled WGS sequence"/>
</dbReference>
<accession>A0ABT5UHI5</accession>
<reference evidence="3 4" key="1">
    <citation type="submission" date="2022-11" db="EMBL/GenBank/DDBJ databases">
        <title>Spartinivicinus poritis sp. nov., isolated from scleractinian coral Porites lutea.</title>
        <authorList>
            <person name="Zhang G."/>
            <person name="Cai L."/>
            <person name="Wei Q."/>
        </authorList>
    </citation>
    <scope>NUCLEOTIDE SEQUENCE [LARGE SCALE GENOMIC DNA]</scope>
    <source>
        <strain evidence="3 4">A2-2</strain>
    </source>
</reference>
<dbReference type="Gene3D" id="3.40.190.10">
    <property type="entry name" value="Periplasmic binding protein-like II"/>
    <property type="match status" value="2"/>
</dbReference>
<organism evidence="3 4">
    <name type="scientific">Spartinivicinus poritis</name>
    <dbReference type="NCBI Taxonomy" id="2994640"/>
    <lineage>
        <taxon>Bacteria</taxon>
        <taxon>Pseudomonadati</taxon>
        <taxon>Pseudomonadota</taxon>
        <taxon>Gammaproteobacteria</taxon>
        <taxon>Oceanospirillales</taxon>
        <taxon>Zooshikellaceae</taxon>
        <taxon>Spartinivicinus</taxon>
    </lineage>
</organism>
<comment type="caution">
    <text evidence="3">The sequence shown here is derived from an EMBL/GenBank/DDBJ whole genome shotgun (WGS) entry which is preliminary data.</text>
</comment>
<dbReference type="Pfam" id="PF00497">
    <property type="entry name" value="SBP_bac_3"/>
    <property type="match status" value="1"/>
</dbReference>
<evidence type="ECO:0000259" key="2">
    <source>
        <dbReference type="Pfam" id="PF00497"/>
    </source>
</evidence>
<evidence type="ECO:0000313" key="4">
    <source>
        <dbReference type="Proteomes" id="UP001528823"/>
    </source>
</evidence>
<sequence length="279" mass="32404">MKCMRAIVGCLLTACCYTNLLASDYWSTHVVRIADDLAEWPPYTYFIRKKNGEASEQIAGLSIDVIEWIFAQNNITYTVELLPWQRTQAEVAKGSRYHMLLNASYSDKRKKTYLLTKPYYQLNLFFFYSKKYHNKQPLVTGVNDLKKRYKTCGLFGYSYAARGFAENEVDAWAKNYDLLINALHKHGRRCDVFIEGYEIMIGFSYIGNPLMKDPLLGYAKLPGLKQEPFYMMVSRHIKQGDKLVDIINKGLIQLTKTGKMQALFDKYQLLYPGNDFYLQ</sequence>
<evidence type="ECO:0000313" key="3">
    <source>
        <dbReference type="EMBL" id="MDE1465831.1"/>
    </source>
</evidence>
<dbReference type="InterPro" id="IPR001638">
    <property type="entry name" value="Solute-binding_3/MltF_N"/>
</dbReference>
<gene>
    <name evidence="3" type="ORF">ORQ98_28090</name>
</gene>
<dbReference type="RefSeq" id="WP_274692134.1">
    <property type="nucleotide sequence ID" value="NZ_JAPMOU010000090.1"/>
</dbReference>
<feature type="signal peptide" evidence="1">
    <location>
        <begin position="1"/>
        <end position="22"/>
    </location>
</feature>
<feature type="chain" id="PRO_5047373310" evidence="1">
    <location>
        <begin position="23"/>
        <end position="279"/>
    </location>
</feature>
<proteinExistence type="predicted"/>
<feature type="domain" description="Solute-binding protein family 3/N-terminal" evidence="2">
    <location>
        <begin position="39"/>
        <end position="267"/>
    </location>
</feature>
<keyword evidence="4" id="KW-1185">Reference proteome</keyword>
<name>A0ABT5UHI5_9GAMM</name>
<evidence type="ECO:0000256" key="1">
    <source>
        <dbReference type="SAM" id="SignalP"/>
    </source>
</evidence>
<protein>
    <submittedName>
        <fullName evidence="3">Transporter substrate-binding domain-containing protein</fullName>
    </submittedName>
</protein>
<dbReference type="EMBL" id="JAPMOU010000090">
    <property type="protein sequence ID" value="MDE1465831.1"/>
    <property type="molecule type" value="Genomic_DNA"/>
</dbReference>